<protein>
    <submittedName>
        <fullName evidence="2">Antibiotic biosynthesis monooxygenase</fullName>
    </submittedName>
</protein>
<dbReference type="Proteomes" id="UP000282106">
    <property type="component" value="Unassembled WGS sequence"/>
</dbReference>
<dbReference type="Gene3D" id="3.30.70.100">
    <property type="match status" value="1"/>
</dbReference>
<proteinExistence type="predicted"/>
<reference evidence="2 3" key="1">
    <citation type="submission" date="2018-10" db="EMBL/GenBank/DDBJ databases">
        <authorList>
            <person name="Chen W.-M."/>
        </authorList>
    </citation>
    <scope>NUCLEOTIDE SEQUENCE [LARGE SCALE GENOMIC DNA]</scope>
    <source>
        <strain evidence="2 3">THS-13</strain>
    </source>
</reference>
<dbReference type="SUPFAM" id="SSF54909">
    <property type="entry name" value="Dimeric alpha+beta barrel"/>
    <property type="match status" value="1"/>
</dbReference>
<evidence type="ECO:0000259" key="1">
    <source>
        <dbReference type="PROSITE" id="PS51725"/>
    </source>
</evidence>
<comment type="caution">
    <text evidence="2">The sequence shown here is derived from an EMBL/GenBank/DDBJ whole genome shotgun (WGS) entry which is preliminary data.</text>
</comment>
<name>A0A3N0VK12_9GAMM</name>
<gene>
    <name evidence="2" type="ORF">ED208_00745</name>
</gene>
<accession>A0A3N0VK12</accession>
<dbReference type="RefSeq" id="WP_123209948.1">
    <property type="nucleotide sequence ID" value="NZ_RJVO01000001.1"/>
</dbReference>
<keyword evidence="2" id="KW-0503">Monooxygenase</keyword>
<keyword evidence="2" id="KW-0560">Oxidoreductase</keyword>
<dbReference type="EMBL" id="RJVO01000001">
    <property type="protein sequence ID" value="ROH93096.1"/>
    <property type="molecule type" value="Genomic_DNA"/>
</dbReference>
<keyword evidence="3" id="KW-1185">Reference proteome</keyword>
<evidence type="ECO:0000313" key="3">
    <source>
        <dbReference type="Proteomes" id="UP000282106"/>
    </source>
</evidence>
<dbReference type="InterPro" id="IPR011008">
    <property type="entry name" value="Dimeric_a/b-barrel"/>
</dbReference>
<dbReference type="InParanoid" id="A0A3N0VK12"/>
<feature type="domain" description="ABM" evidence="1">
    <location>
        <begin position="3"/>
        <end position="92"/>
    </location>
</feature>
<evidence type="ECO:0000313" key="2">
    <source>
        <dbReference type="EMBL" id="ROH93096.1"/>
    </source>
</evidence>
<sequence>MTATNIAFLRARPGREPWLDQALHTLVALSRGNPDCQLANLHRSDEDPALWLLYENWTTQEALWRHLGSPDVQSFVRQSASLLESDLGLRGFRLQPASPIGLAA</sequence>
<dbReference type="GO" id="GO:0004497">
    <property type="term" value="F:monooxygenase activity"/>
    <property type="evidence" value="ECO:0007669"/>
    <property type="project" value="UniProtKB-KW"/>
</dbReference>
<dbReference type="PROSITE" id="PS51725">
    <property type="entry name" value="ABM"/>
    <property type="match status" value="1"/>
</dbReference>
<organism evidence="2 3">
    <name type="scientific">Stagnimonas aquatica</name>
    <dbReference type="NCBI Taxonomy" id="2689987"/>
    <lineage>
        <taxon>Bacteria</taxon>
        <taxon>Pseudomonadati</taxon>
        <taxon>Pseudomonadota</taxon>
        <taxon>Gammaproteobacteria</taxon>
        <taxon>Nevskiales</taxon>
        <taxon>Nevskiaceae</taxon>
        <taxon>Stagnimonas</taxon>
    </lineage>
</organism>
<dbReference type="InterPro" id="IPR007138">
    <property type="entry name" value="ABM_dom"/>
</dbReference>
<dbReference type="AlphaFoldDB" id="A0A3N0VK12"/>
<dbReference type="Pfam" id="PF03992">
    <property type="entry name" value="ABM"/>
    <property type="match status" value="1"/>
</dbReference>